<feature type="coiled-coil region" evidence="1">
    <location>
        <begin position="158"/>
        <end position="256"/>
    </location>
</feature>
<evidence type="ECO:0000313" key="3">
    <source>
        <dbReference type="Proteomes" id="UP000183404"/>
    </source>
</evidence>
<dbReference type="Proteomes" id="UP000183404">
    <property type="component" value="Unassembled WGS sequence"/>
</dbReference>
<proteinExistence type="predicted"/>
<sequence>MLEFKNVTEKKYIDIFLSTLPYDVLIKPFKKNTNLQKKLAGFRLIESASPPKKIIPILREEILKGNIDEKMFIKEWEKIYEDLAKQIQLLTLEKIEEKVPELLSLYKPEVIFSALLFSKGESYKKILQDLSNLIEGEKEKIEKNIDGQEGSDKPVKINKKLLKEIEKLQEKLILQEKKNIMEIERLTEKIKEQEGEILSYKNKISQLEKEKETLEERIEKIGLEFEKRMNKIIENASSKERQAENLKISVNRLLVEIQQQKIDFNNVLLEIKEILTNIEEKTNFLLANTVAQLAVTKEEQEYSLVEDLSRMLKIID</sequence>
<keyword evidence="1" id="KW-0175">Coiled coil</keyword>
<organism evidence="2 3">
    <name type="scientific">Thermoanaerobacter thermohydrosulfuricus</name>
    <name type="common">Clostridium thermohydrosulfuricum</name>
    <dbReference type="NCBI Taxonomy" id="1516"/>
    <lineage>
        <taxon>Bacteria</taxon>
        <taxon>Bacillati</taxon>
        <taxon>Bacillota</taxon>
        <taxon>Clostridia</taxon>
        <taxon>Thermoanaerobacterales</taxon>
        <taxon>Thermoanaerobacteraceae</taxon>
        <taxon>Thermoanaerobacter</taxon>
    </lineage>
</organism>
<evidence type="ECO:0000256" key="1">
    <source>
        <dbReference type="SAM" id="Coils"/>
    </source>
</evidence>
<protein>
    <submittedName>
        <fullName evidence="2">Uncharacterized protein</fullName>
    </submittedName>
</protein>
<dbReference type="RefSeq" id="WP_003869448.1">
    <property type="nucleotide sequence ID" value="NZ_FNBS01000079.1"/>
</dbReference>
<name>A0A1I2C5B9_THETY</name>
<reference evidence="2 3" key="1">
    <citation type="submission" date="2016-10" db="EMBL/GenBank/DDBJ databases">
        <authorList>
            <person name="de Groot N.N."/>
        </authorList>
    </citation>
    <scope>NUCLEOTIDE SEQUENCE [LARGE SCALE GENOMIC DNA]</scope>
    <source>
        <strain evidence="2 3">DSM 569</strain>
    </source>
</reference>
<evidence type="ECO:0000313" key="2">
    <source>
        <dbReference type="EMBL" id="SDG47444.1"/>
    </source>
</evidence>
<gene>
    <name evidence="2" type="ORF">SAMN04244560_02415</name>
</gene>
<accession>A0A1I2C5B9</accession>
<dbReference type="EMBL" id="FNBS01000079">
    <property type="protein sequence ID" value="SDG47444.1"/>
    <property type="molecule type" value="Genomic_DNA"/>
</dbReference>
<dbReference type="AlphaFoldDB" id="A0A1I2C5B9"/>